<dbReference type="AlphaFoldDB" id="C6XVS0"/>
<dbReference type="EMBL" id="CP001681">
    <property type="protein sequence ID" value="ACU06145.1"/>
    <property type="molecule type" value="Genomic_DNA"/>
</dbReference>
<name>C6XVS0_PEDHD</name>
<proteinExistence type="predicted"/>
<evidence type="ECO:0000313" key="1">
    <source>
        <dbReference type="EMBL" id="ACU06145.1"/>
    </source>
</evidence>
<dbReference type="OrthoDB" id="665435at2"/>
<dbReference type="HOGENOM" id="CLU_1785043_0_0_10"/>
<dbReference type="STRING" id="485917.Phep_3954"/>
<reference evidence="1 2" key="1">
    <citation type="journal article" date="2009" name="Stand. Genomic Sci.">
        <title>Complete genome sequence of Pedobacter heparinus type strain (HIM 762-3).</title>
        <authorList>
            <person name="Han C."/>
            <person name="Spring S."/>
            <person name="Lapidus A."/>
            <person name="Del Rio T.G."/>
            <person name="Tice H."/>
            <person name="Copeland A."/>
            <person name="Cheng J.F."/>
            <person name="Lucas S."/>
            <person name="Chen F."/>
            <person name="Nolan M."/>
            <person name="Bruce D."/>
            <person name="Goodwin L."/>
            <person name="Pitluck S."/>
            <person name="Ivanova N."/>
            <person name="Mavromatis K."/>
            <person name="Mikhailova N."/>
            <person name="Pati A."/>
            <person name="Chen A."/>
            <person name="Palaniappan K."/>
            <person name="Land M."/>
            <person name="Hauser L."/>
            <person name="Chang Y.J."/>
            <person name="Jeffries C.C."/>
            <person name="Saunders E."/>
            <person name="Chertkov O."/>
            <person name="Brettin T."/>
            <person name="Goker M."/>
            <person name="Rohde M."/>
            <person name="Bristow J."/>
            <person name="Eisen J.A."/>
            <person name="Markowitz V."/>
            <person name="Hugenholtz P."/>
            <person name="Kyrpides N.C."/>
            <person name="Klenk H.P."/>
            <person name="Detter J.C."/>
        </authorList>
    </citation>
    <scope>NUCLEOTIDE SEQUENCE [LARGE SCALE GENOMIC DNA]</scope>
    <source>
        <strain evidence="2">ATCC 13125 / DSM 2366 / CIP 104194 / JCM 7457 / NBRC 12017 / NCIMB 9290 / NRRL B-14731 / HIM 762-3</strain>
    </source>
</reference>
<gene>
    <name evidence="1" type="ordered locus">Phep_3954</name>
</gene>
<sequence length="145" mass="15506">MAKLKKGIFGPLSGKLGAIVGATWMGIPYIRQAPKQKTDPAPRSAARLANEEKMKFVNNLLVPFHPYVNIGFANLAIAKTALNAAYSRNFHQAVTGVYPNLGVDYTKMVISAGDLPGLNDPVMALTAPDVMVTSTRAAVCWCCLA</sequence>
<accession>C6XVS0</accession>
<dbReference type="Proteomes" id="UP000000852">
    <property type="component" value="Chromosome"/>
</dbReference>
<dbReference type="Pfam" id="PF19781">
    <property type="entry name" value="DUF6266"/>
    <property type="match status" value="1"/>
</dbReference>
<dbReference type="RefSeq" id="WP_015809753.1">
    <property type="nucleotide sequence ID" value="NC_013061.1"/>
</dbReference>
<keyword evidence="2" id="KW-1185">Reference proteome</keyword>
<dbReference type="KEGG" id="phe:Phep_3954"/>
<protein>
    <submittedName>
        <fullName evidence="1">Uncharacterized protein</fullName>
    </submittedName>
</protein>
<dbReference type="InterPro" id="IPR046233">
    <property type="entry name" value="DUF6266"/>
</dbReference>
<organism evidence="1 2">
    <name type="scientific">Pedobacter heparinus (strain ATCC 13125 / DSM 2366 / CIP 104194 / JCM 7457 / NBRC 12017 / NCIMB 9290 / NRRL B-14731 / HIM 762-3)</name>
    <dbReference type="NCBI Taxonomy" id="485917"/>
    <lineage>
        <taxon>Bacteria</taxon>
        <taxon>Pseudomonadati</taxon>
        <taxon>Bacteroidota</taxon>
        <taxon>Sphingobacteriia</taxon>
        <taxon>Sphingobacteriales</taxon>
        <taxon>Sphingobacteriaceae</taxon>
        <taxon>Pedobacter</taxon>
    </lineage>
</organism>
<evidence type="ECO:0000313" key="2">
    <source>
        <dbReference type="Proteomes" id="UP000000852"/>
    </source>
</evidence>